<dbReference type="InterPro" id="IPR033738">
    <property type="entry name" value="AsnB_N"/>
</dbReference>
<dbReference type="InterPro" id="IPR014729">
    <property type="entry name" value="Rossmann-like_a/b/a_fold"/>
</dbReference>
<evidence type="ECO:0000256" key="6">
    <source>
        <dbReference type="ARBA" id="ARBA00022888"/>
    </source>
</evidence>
<feature type="domain" description="Glutamine amidotransferase type-2" evidence="9">
    <location>
        <begin position="1"/>
        <end position="216"/>
    </location>
</feature>
<gene>
    <name evidence="10" type="ORF">I8J29_26775</name>
</gene>
<keyword evidence="6" id="KW-0061">Asparagine biosynthesis</keyword>
<evidence type="ECO:0000256" key="2">
    <source>
        <dbReference type="ARBA" id="ARBA00005752"/>
    </source>
</evidence>
<evidence type="ECO:0000313" key="10">
    <source>
        <dbReference type="EMBL" id="MBO7747800.1"/>
    </source>
</evidence>
<dbReference type="EC" id="6.3.5.4" evidence="3"/>
<dbReference type="Gene3D" id="3.60.20.10">
    <property type="entry name" value="Glutamine Phosphoribosylpyrophosphate, subunit 1, domain 1"/>
    <property type="match status" value="1"/>
</dbReference>
<dbReference type="InterPro" id="IPR029055">
    <property type="entry name" value="Ntn_hydrolases_N"/>
</dbReference>
<evidence type="ECO:0000256" key="7">
    <source>
        <dbReference type="ARBA" id="ARBA00022962"/>
    </source>
</evidence>
<name>A0ABS3WHM0_9BACL</name>
<proteinExistence type="inferred from homology"/>
<evidence type="ECO:0000256" key="4">
    <source>
        <dbReference type="ARBA" id="ARBA00022741"/>
    </source>
</evidence>
<dbReference type="Proteomes" id="UP000670947">
    <property type="component" value="Unassembled WGS sequence"/>
</dbReference>
<dbReference type="InterPro" id="IPR001962">
    <property type="entry name" value="Asn_synthase"/>
</dbReference>
<accession>A0ABS3WHM0</accession>
<dbReference type="PANTHER" id="PTHR43284">
    <property type="entry name" value="ASPARAGINE SYNTHETASE (GLUTAMINE-HYDROLYZING)"/>
    <property type="match status" value="1"/>
</dbReference>
<dbReference type="PROSITE" id="PS51278">
    <property type="entry name" value="GATASE_TYPE_2"/>
    <property type="match status" value="1"/>
</dbReference>
<evidence type="ECO:0000313" key="11">
    <source>
        <dbReference type="Proteomes" id="UP000670947"/>
    </source>
</evidence>
<evidence type="ECO:0000259" key="9">
    <source>
        <dbReference type="PROSITE" id="PS51278"/>
    </source>
</evidence>
<dbReference type="Gene3D" id="3.40.50.620">
    <property type="entry name" value="HUPs"/>
    <property type="match status" value="2"/>
</dbReference>
<keyword evidence="7" id="KW-0315">Glutamine amidotransferase</keyword>
<comment type="caution">
    <text evidence="10">The sequence shown here is derived from an EMBL/GenBank/DDBJ whole genome shotgun (WGS) entry which is preliminary data.</text>
</comment>
<dbReference type="InterPro" id="IPR017932">
    <property type="entry name" value="GATase_2_dom"/>
</dbReference>
<dbReference type="RefSeq" id="WP_208850429.1">
    <property type="nucleotide sequence ID" value="NZ_JAGGDJ010000040.1"/>
</dbReference>
<dbReference type="Pfam" id="PF13537">
    <property type="entry name" value="GATase_7"/>
    <property type="match status" value="1"/>
</dbReference>
<evidence type="ECO:0000256" key="8">
    <source>
        <dbReference type="ARBA" id="ARBA00048741"/>
    </source>
</evidence>
<comment type="pathway">
    <text evidence="1">Amino-acid biosynthesis; L-asparagine biosynthesis; L-asparagine from L-aspartate (L-Gln route): step 1/1.</text>
</comment>
<sequence>MGVILGIHAYNQNDITEDAQLLMESVQEYRVDAIGSWQRDSIALVCGERRLLADECYSPMPYWDEESEIVITADVILDNREELFDRLGIANERRSSLSDCELIIRAYKRWGYDCPRYLYGDFAFMIWDQRERTLFGARDLVGTRTLYFHHDAGRVAFATTMKPLLMMKGITKRIRESWLAEFITIPLVLDCVDTRGTVYQDIEQLPPAHRLLVKDGRVTVSKYGSLEPEQKLKLKSNAEYEEAFRDVFSQAVKSRLRTNQPIGATLSGGLDSGSVVSIASRELAIANKPLHTYSYIPPQDFVPWTKRTRLPDERPYIKETVRNAGNIADHYLDFDGKSSLTEMNEWLDIMEMPYKFIENSFWFKGIKEVAADQGVALMLMGSGGNFSISWGDASDYYIHLLKRLKLLKFNQELKQYAHNIGVGRKWMLRFLGEKVFARGSAGAVNDAYQFINPAFAKSTNVYECLKPYEVGIGGFSLTIANERQKFYENAAIVGMQGTVATKLSLRYGVIERDPTNDPRVIRFCLSLPLNQFVQNGMDRALVRRSMNGLLPDAVRLNQRTRGVQGSDWVHRILPQWNSFAAEIDELCSNGLVSQYLNIDRVRAAFVKVNQQPRAELANDPAMKIVIRSLVLYRFLKRLAS</sequence>
<keyword evidence="11" id="KW-1185">Reference proteome</keyword>
<keyword evidence="4" id="KW-0547">Nucleotide-binding</keyword>
<dbReference type="PANTHER" id="PTHR43284:SF1">
    <property type="entry name" value="ASPARAGINE SYNTHETASE"/>
    <property type="match status" value="1"/>
</dbReference>
<dbReference type="InterPro" id="IPR051786">
    <property type="entry name" value="ASN_synthetase/amidase"/>
</dbReference>
<comment type="catalytic activity">
    <reaction evidence="8">
        <text>L-aspartate + L-glutamine + ATP + H2O = L-asparagine + L-glutamate + AMP + diphosphate + H(+)</text>
        <dbReference type="Rhea" id="RHEA:12228"/>
        <dbReference type="ChEBI" id="CHEBI:15377"/>
        <dbReference type="ChEBI" id="CHEBI:15378"/>
        <dbReference type="ChEBI" id="CHEBI:29985"/>
        <dbReference type="ChEBI" id="CHEBI:29991"/>
        <dbReference type="ChEBI" id="CHEBI:30616"/>
        <dbReference type="ChEBI" id="CHEBI:33019"/>
        <dbReference type="ChEBI" id="CHEBI:58048"/>
        <dbReference type="ChEBI" id="CHEBI:58359"/>
        <dbReference type="ChEBI" id="CHEBI:456215"/>
        <dbReference type="EC" id="6.3.5.4"/>
    </reaction>
</comment>
<evidence type="ECO:0000256" key="5">
    <source>
        <dbReference type="ARBA" id="ARBA00022840"/>
    </source>
</evidence>
<dbReference type="SUPFAM" id="SSF56235">
    <property type="entry name" value="N-terminal nucleophile aminohydrolases (Ntn hydrolases)"/>
    <property type="match status" value="1"/>
</dbReference>
<evidence type="ECO:0000256" key="1">
    <source>
        <dbReference type="ARBA" id="ARBA00005187"/>
    </source>
</evidence>
<dbReference type="CDD" id="cd00712">
    <property type="entry name" value="AsnB"/>
    <property type="match status" value="1"/>
</dbReference>
<dbReference type="PIRSF" id="PIRSF001589">
    <property type="entry name" value="Asn_synthetase_glu-h"/>
    <property type="match status" value="1"/>
</dbReference>
<dbReference type="SUPFAM" id="SSF52402">
    <property type="entry name" value="Adenine nucleotide alpha hydrolases-like"/>
    <property type="match status" value="1"/>
</dbReference>
<dbReference type="InterPro" id="IPR006426">
    <property type="entry name" value="Asn_synth_AEB"/>
</dbReference>
<comment type="similarity">
    <text evidence="2">Belongs to the asparagine synthetase family.</text>
</comment>
<keyword evidence="6" id="KW-0028">Amino-acid biosynthesis</keyword>
<keyword evidence="5" id="KW-0067">ATP-binding</keyword>
<dbReference type="EMBL" id="JAGGDJ010000040">
    <property type="protein sequence ID" value="MBO7747800.1"/>
    <property type="molecule type" value="Genomic_DNA"/>
</dbReference>
<reference evidence="10 11" key="1">
    <citation type="submission" date="2021-03" db="EMBL/GenBank/DDBJ databases">
        <title>Paenibacillus artemisicola MWE-103 whole genome sequence.</title>
        <authorList>
            <person name="Ham Y.J."/>
        </authorList>
    </citation>
    <scope>NUCLEOTIDE SEQUENCE [LARGE SCALE GENOMIC DNA]</scope>
    <source>
        <strain evidence="10 11">MWE-103</strain>
    </source>
</reference>
<evidence type="ECO:0000256" key="3">
    <source>
        <dbReference type="ARBA" id="ARBA00012737"/>
    </source>
</evidence>
<protein>
    <recommendedName>
        <fullName evidence="3">asparagine synthase (glutamine-hydrolyzing)</fullName>
        <ecNumber evidence="3">6.3.5.4</ecNumber>
    </recommendedName>
</protein>
<organism evidence="10 11">
    <name type="scientific">Paenibacillus artemisiicola</name>
    <dbReference type="NCBI Taxonomy" id="1172618"/>
    <lineage>
        <taxon>Bacteria</taxon>
        <taxon>Bacillati</taxon>
        <taxon>Bacillota</taxon>
        <taxon>Bacilli</taxon>
        <taxon>Bacillales</taxon>
        <taxon>Paenibacillaceae</taxon>
        <taxon>Paenibacillus</taxon>
    </lineage>
</organism>
<dbReference type="Pfam" id="PF00733">
    <property type="entry name" value="Asn_synthase"/>
    <property type="match status" value="1"/>
</dbReference>